<keyword evidence="4" id="KW-0539">Nucleus</keyword>
<evidence type="ECO:0000256" key="3">
    <source>
        <dbReference type="ARBA" id="ARBA00022902"/>
    </source>
</evidence>
<dbReference type="GO" id="GO:0045476">
    <property type="term" value="P:nurse cell apoptotic process"/>
    <property type="evidence" value="ECO:0007669"/>
    <property type="project" value="UniProtKB-ARBA"/>
</dbReference>
<dbReference type="GO" id="GO:0005634">
    <property type="term" value="C:nucleus"/>
    <property type="evidence" value="ECO:0007669"/>
    <property type="project" value="TreeGrafter"/>
</dbReference>
<dbReference type="GO" id="GO:0016199">
    <property type="term" value="P:axon midline choice point recognition"/>
    <property type="evidence" value="ECO:0007669"/>
    <property type="project" value="UniProtKB-ARBA"/>
</dbReference>
<dbReference type="InterPro" id="IPR013087">
    <property type="entry name" value="Znf_C2H2_type"/>
</dbReference>
<dbReference type="InterPro" id="IPR000210">
    <property type="entry name" value="BTB/POZ_dom"/>
</dbReference>
<evidence type="ECO:0000256" key="2">
    <source>
        <dbReference type="ARBA" id="ARBA00022782"/>
    </source>
</evidence>
<dbReference type="GO" id="GO:0048813">
    <property type="term" value="P:dendrite morphogenesis"/>
    <property type="evidence" value="ECO:0007669"/>
    <property type="project" value="UniProtKB-ARBA"/>
</dbReference>
<dbReference type="InterPro" id="IPR051095">
    <property type="entry name" value="Dros_DevTransReg"/>
</dbReference>
<evidence type="ECO:0000256" key="1">
    <source>
        <dbReference type="ARBA" id="ARBA00022473"/>
    </source>
</evidence>
<dbReference type="GO" id="GO:0035167">
    <property type="term" value="P:larval lymph gland hemopoiesis"/>
    <property type="evidence" value="ECO:0007669"/>
    <property type="project" value="UniProtKB-ARBA"/>
</dbReference>
<dbReference type="PROSITE" id="PS50157">
    <property type="entry name" value="ZINC_FINGER_C2H2_2"/>
    <property type="match status" value="1"/>
</dbReference>
<dbReference type="PANTHER" id="PTHR23110:SF111">
    <property type="entry name" value="LONGITUDINALS LACKING PROTEIN, ISOFORMS F_I_K_T"/>
    <property type="match status" value="1"/>
</dbReference>
<dbReference type="Gene3D" id="3.30.160.60">
    <property type="entry name" value="Classic Zinc Finger"/>
    <property type="match status" value="1"/>
</dbReference>
<evidence type="ECO:0000256" key="6">
    <source>
        <dbReference type="PROSITE-ProRule" id="PRU00042"/>
    </source>
</evidence>
<evidence type="ECO:0000256" key="7">
    <source>
        <dbReference type="SAM" id="MobiDB-lite"/>
    </source>
</evidence>
<sequence length="336" mass="38670">MGSLERLCLRWNEYESNFKQGFSDLRQNEELFDVTIISGSKIIKAHKVILCACSPVFRSIIGSAPVQTYPLIYLRGINFYYLELLLSFMYYGEVSVDKEELDDFISIAQEFQIKGLSNYSTPLKRCESQPSTSSTVSTDLTPYPPHDSQDLSIVRDDINDSLTKSLPNIEKEECNIVDESNTLEFTQNASEQMERNNDSHDISIVRDDLNNSLSKSLTNSENEECYGSEQMETNNDASECILLEQNQDYDEALNTEIIQYYSKQKTGKGYQCKKCNYKAQTRHLLHNHVEARHIVTKGFICSICEKKYKTRQSLYLHKYRTHKGDSVVFEGPKVIR</sequence>
<dbReference type="EMBL" id="HACA01013590">
    <property type="protein sequence ID" value="CDW30951.1"/>
    <property type="molecule type" value="Transcribed_RNA"/>
</dbReference>
<keyword evidence="6" id="KW-0479">Metal-binding</keyword>
<feature type="region of interest" description="Disordered" evidence="7">
    <location>
        <begin position="124"/>
        <end position="151"/>
    </location>
</feature>
<dbReference type="GO" id="GO:0006357">
    <property type="term" value="P:regulation of transcription by RNA polymerase II"/>
    <property type="evidence" value="ECO:0007669"/>
    <property type="project" value="TreeGrafter"/>
</dbReference>
<dbReference type="InterPro" id="IPR011333">
    <property type="entry name" value="SKP1/BTB/POZ_sf"/>
</dbReference>
<dbReference type="PROSITE" id="PS00028">
    <property type="entry name" value="ZINC_FINGER_C2H2_1"/>
    <property type="match status" value="1"/>
</dbReference>
<dbReference type="SMART" id="SM00355">
    <property type="entry name" value="ZnF_C2H2"/>
    <property type="match status" value="2"/>
</dbReference>
<dbReference type="InterPro" id="IPR036236">
    <property type="entry name" value="Znf_C2H2_sf"/>
</dbReference>
<dbReference type="GO" id="GO:0045467">
    <property type="term" value="P:R7 cell development"/>
    <property type="evidence" value="ECO:0007669"/>
    <property type="project" value="UniProtKB-ARBA"/>
</dbReference>
<organism evidence="10">
    <name type="scientific">Lepeophtheirus salmonis</name>
    <name type="common">Salmon louse</name>
    <name type="synonym">Caligus salmonis</name>
    <dbReference type="NCBI Taxonomy" id="72036"/>
    <lineage>
        <taxon>Eukaryota</taxon>
        <taxon>Metazoa</taxon>
        <taxon>Ecdysozoa</taxon>
        <taxon>Arthropoda</taxon>
        <taxon>Crustacea</taxon>
        <taxon>Multicrustacea</taxon>
        <taxon>Hexanauplia</taxon>
        <taxon>Copepoda</taxon>
        <taxon>Siphonostomatoida</taxon>
        <taxon>Caligidae</taxon>
        <taxon>Lepeophtheirus</taxon>
    </lineage>
</organism>
<dbReference type="Pfam" id="PF00651">
    <property type="entry name" value="BTB"/>
    <property type="match status" value="1"/>
</dbReference>
<dbReference type="OrthoDB" id="6359816at2759"/>
<dbReference type="SUPFAM" id="SSF54695">
    <property type="entry name" value="POZ domain"/>
    <property type="match status" value="1"/>
</dbReference>
<feature type="domain" description="BTB" evidence="8">
    <location>
        <begin position="32"/>
        <end position="98"/>
    </location>
</feature>
<proteinExistence type="predicted"/>
<accession>A0A0K2TZZ7</accession>
<dbReference type="AlphaFoldDB" id="A0A0K2TZZ7"/>
<dbReference type="Gene3D" id="3.30.710.10">
    <property type="entry name" value="Potassium Channel Kv1.1, Chain A"/>
    <property type="match status" value="1"/>
</dbReference>
<keyword evidence="6" id="KW-0863">Zinc-finger</keyword>
<dbReference type="GO" id="GO:0008270">
    <property type="term" value="F:zinc ion binding"/>
    <property type="evidence" value="ECO:0007669"/>
    <property type="project" value="UniProtKB-KW"/>
</dbReference>
<name>A0A0K2TZZ7_LEPSM</name>
<dbReference type="PROSITE" id="PS50097">
    <property type="entry name" value="BTB"/>
    <property type="match status" value="1"/>
</dbReference>
<evidence type="ECO:0000259" key="8">
    <source>
        <dbReference type="PROSITE" id="PS50097"/>
    </source>
</evidence>
<dbReference type="GO" id="GO:0007464">
    <property type="term" value="P:R3/R4 cell fate commitment"/>
    <property type="evidence" value="ECO:0007669"/>
    <property type="project" value="UniProtKB-ARBA"/>
</dbReference>
<reference evidence="10" key="1">
    <citation type="submission" date="2014-05" db="EMBL/GenBank/DDBJ databases">
        <authorList>
            <person name="Chronopoulou M."/>
        </authorList>
    </citation>
    <scope>NUCLEOTIDE SEQUENCE</scope>
    <source>
        <tissue evidence="10">Whole organism</tissue>
    </source>
</reference>
<evidence type="ECO:0000256" key="4">
    <source>
        <dbReference type="ARBA" id="ARBA00023242"/>
    </source>
</evidence>
<keyword evidence="1" id="KW-0217">Developmental protein</keyword>
<dbReference type="GO" id="GO:0007526">
    <property type="term" value="P:larval somatic muscle development"/>
    <property type="evidence" value="ECO:0007669"/>
    <property type="project" value="UniProtKB-ARBA"/>
</dbReference>
<feature type="domain" description="C2H2-type" evidence="9">
    <location>
        <begin position="299"/>
        <end position="327"/>
    </location>
</feature>
<comment type="function">
    <text evidence="5">Putative transcription factor required for axon growth and guidance in the central and peripheral nervous systems. Repels CNS axons away from the midline by promoting the expression of the midline repellent sli and its receptor robo.</text>
</comment>
<feature type="compositionally biased region" description="Polar residues" evidence="7">
    <location>
        <begin position="128"/>
        <end position="140"/>
    </location>
</feature>
<dbReference type="GO" id="GO:0008406">
    <property type="term" value="P:gonad development"/>
    <property type="evidence" value="ECO:0007669"/>
    <property type="project" value="UniProtKB-ARBA"/>
</dbReference>
<evidence type="ECO:0000313" key="10">
    <source>
        <dbReference type="EMBL" id="CDW30951.1"/>
    </source>
</evidence>
<evidence type="ECO:0000256" key="5">
    <source>
        <dbReference type="ARBA" id="ARBA00037382"/>
    </source>
</evidence>
<keyword evidence="3" id="KW-0524">Neurogenesis</keyword>
<keyword evidence="2" id="KW-0221">Differentiation</keyword>
<dbReference type="PANTHER" id="PTHR23110">
    <property type="entry name" value="BTB DOMAIN TRANSCRIPTION FACTOR"/>
    <property type="match status" value="1"/>
</dbReference>
<dbReference type="SUPFAM" id="SSF57667">
    <property type="entry name" value="beta-beta-alpha zinc fingers"/>
    <property type="match status" value="1"/>
</dbReference>
<keyword evidence="6" id="KW-0862">Zinc</keyword>
<dbReference type="CDD" id="cd18315">
    <property type="entry name" value="BTB_POZ_BAB-like"/>
    <property type="match status" value="1"/>
</dbReference>
<evidence type="ECO:0000259" key="9">
    <source>
        <dbReference type="PROSITE" id="PS50157"/>
    </source>
</evidence>
<protein>
    <submittedName>
        <fullName evidence="10">Protein abruptlike [Bombus terrestris]</fullName>
    </submittedName>
</protein>
<dbReference type="SMART" id="SM00225">
    <property type="entry name" value="BTB"/>
    <property type="match status" value="1"/>
</dbReference>